<dbReference type="AlphaFoldDB" id="A0A316HL71"/>
<evidence type="ECO:0000313" key="2">
    <source>
        <dbReference type="Proteomes" id="UP000246005"/>
    </source>
</evidence>
<dbReference type="EMBL" id="QGHB01000015">
    <property type="protein sequence ID" value="PWK81955.1"/>
    <property type="molecule type" value="Genomic_DNA"/>
</dbReference>
<name>A0A316HL71_9PSEU</name>
<organism evidence="1 2">
    <name type="scientific">Lentzea atacamensis</name>
    <dbReference type="NCBI Taxonomy" id="531938"/>
    <lineage>
        <taxon>Bacteria</taxon>
        <taxon>Bacillati</taxon>
        <taxon>Actinomycetota</taxon>
        <taxon>Actinomycetes</taxon>
        <taxon>Pseudonocardiales</taxon>
        <taxon>Pseudonocardiaceae</taxon>
        <taxon>Lentzea</taxon>
    </lineage>
</organism>
<proteinExistence type="predicted"/>
<protein>
    <submittedName>
        <fullName evidence="1">Mobilization protein MobC</fullName>
    </submittedName>
</protein>
<reference evidence="1 2" key="1">
    <citation type="submission" date="2018-05" db="EMBL/GenBank/DDBJ databases">
        <title>Genomic Encyclopedia of Type Strains, Phase IV (KMG-IV): sequencing the most valuable type-strain genomes for metagenomic binning, comparative biology and taxonomic classification.</title>
        <authorList>
            <person name="Goeker M."/>
        </authorList>
    </citation>
    <scope>NUCLEOTIDE SEQUENCE [LARGE SCALE GENOMIC DNA]</scope>
    <source>
        <strain evidence="1 2">DSM 45480</strain>
    </source>
</reference>
<dbReference type="Proteomes" id="UP000246005">
    <property type="component" value="Unassembled WGS sequence"/>
</dbReference>
<accession>A0A316HL71</accession>
<sequence length="73" mass="7900">MQVQTELQQLRRASVLHGNNLNQLAAAANTTGEVGIASSRVIANIDRVVAQLDERLSAVDALLARIVDRFEST</sequence>
<gene>
    <name evidence="1" type="ORF">C8D88_11571</name>
</gene>
<comment type="caution">
    <text evidence="1">The sequence shown here is derived from an EMBL/GenBank/DDBJ whole genome shotgun (WGS) entry which is preliminary data.</text>
</comment>
<evidence type="ECO:0000313" key="1">
    <source>
        <dbReference type="EMBL" id="PWK81955.1"/>
    </source>
</evidence>